<reference evidence="4" key="1">
    <citation type="journal article" date="2019" name="Int. J. Syst. Evol. Microbiol.">
        <title>The Global Catalogue of Microorganisms (GCM) 10K type strain sequencing project: providing services to taxonomists for standard genome sequencing and annotation.</title>
        <authorList>
            <consortium name="The Broad Institute Genomics Platform"/>
            <consortium name="The Broad Institute Genome Sequencing Center for Infectious Disease"/>
            <person name="Wu L."/>
            <person name="Ma J."/>
        </authorList>
    </citation>
    <scope>NUCLEOTIDE SEQUENCE [LARGE SCALE GENOMIC DNA]</scope>
    <source>
        <strain evidence="4">JCM 19173</strain>
    </source>
</reference>
<dbReference type="RefSeq" id="WP_189068147.1">
    <property type="nucleotide sequence ID" value="NZ_BMPE01000002.1"/>
</dbReference>
<proteinExistence type="predicted"/>
<gene>
    <name evidence="3" type="ORF">GCM10010844_12550</name>
</gene>
<protein>
    <recommendedName>
        <fullName evidence="2">eCIS core domain-containing protein</fullName>
    </recommendedName>
</protein>
<feature type="compositionally biased region" description="Polar residues" evidence="1">
    <location>
        <begin position="350"/>
        <end position="372"/>
    </location>
</feature>
<dbReference type="Proteomes" id="UP000604341">
    <property type="component" value="Unassembled WGS sequence"/>
</dbReference>
<feature type="domain" description="eCIS core" evidence="2">
    <location>
        <begin position="246"/>
        <end position="323"/>
    </location>
</feature>
<dbReference type="Pfam" id="PF19458">
    <property type="entry name" value="DUF5995"/>
    <property type="match status" value="1"/>
</dbReference>
<keyword evidence="4" id="KW-1185">Reference proteome</keyword>
<dbReference type="Pfam" id="PF13699">
    <property type="entry name" value="eCIS_core"/>
    <property type="match status" value="1"/>
</dbReference>
<organism evidence="3 4">
    <name type="scientific">Deinococcus radiotolerans</name>
    <dbReference type="NCBI Taxonomy" id="1309407"/>
    <lineage>
        <taxon>Bacteria</taxon>
        <taxon>Thermotogati</taxon>
        <taxon>Deinococcota</taxon>
        <taxon>Deinococci</taxon>
        <taxon>Deinococcales</taxon>
        <taxon>Deinococcaceae</taxon>
        <taxon>Deinococcus</taxon>
    </lineage>
</organism>
<feature type="region of interest" description="Disordered" evidence="1">
    <location>
        <begin position="346"/>
        <end position="409"/>
    </location>
</feature>
<dbReference type="InterPro" id="IPR046037">
    <property type="entry name" value="DUF5995"/>
</dbReference>
<dbReference type="EMBL" id="BMPE01000002">
    <property type="protein sequence ID" value="GGK95527.1"/>
    <property type="molecule type" value="Genomic_DNA"/>
</dbReference>
<evidence type="ECO:0000313" key="3">
    <source>
        <dbReference type="EMBL" id="GGK95527.1"/>
    </source>
</evidence>
<evidence type="ECO:0000313" key="4">
    <source>
        <dbReference type="Proteomes" id="UP000604341"/>
    </source>
</evidence>
<dbReference type="InterPro" id="IPR025295">
    <property type="entry name" value="eCIS_core_dom"/>
</dbReference>
<evidence type="ECO:0000256" key="1">
    <source>
        <dbReference type="SAM" id="MobiDB-lite"/>
    </source>
</evidence>
<accession>A0ABQ2FGC8</accession>
<sequence>MSERVHLLQRKASRVRAAQEALHRPAQESSGQALSVQRLLSTPTRAQGQAVQPVLRAATLQRQEEARLSSARDVVQRQVAALSEAPGVQREVMAPVPARPVTPSDWVTVMRARAETVAGQRLDTRTFGEFQTLQRQVAQSLGQGFRMDRGEPAARYATYGEHLATLQRHALSAPVSRVVLGMVSPAERMPLQRATDEALQRQMAQEQAALNFDALTSLQRQLAELDAEATQPVLQRIQARRGAGNPLPEGIQRHLEQGLNHDLSRVRIHDDTEADRLAQGVNAVAFTTGTDIFFRAGRFNPNTQTGLELLAHEVTHTVQQSQGRVGRGIDPDAGLESEARNMGARLSRTLPRSSGSAPARLQTSLSRTTPNVVQRKAAAPATASKWRQSGKLRGHPPVRDEANPPNPNVVEDEQKYRVLLAGARQLLTGQRQRAATMLKPDRTGVRDYRYWFARVYSHVTENEILFAEQKTYDYPSYVMQCVLYFDKLYADNLTAIKNKVEPHWKASFDTALRMQGANQVTQLPNSVFSLVSAMLAHIRFDLPRAESWVAQSYQKAYGAQPSDFRADFFRMGGVFDNASRSMFADMKKLLPDKVGGAAKAIDAMSYLNWTSGAMRHLLGADMSAERLETWRRMEMMVAQGKVPPNPYTLRDGRLVGNVAGNVPGQNIAPLSQIQPARMRPSMEGINATWGNRIVRGAEGAIGSQLDTFESQVAQWQKTFNNPAAAAKTSVYDRAEILLTLIKNPAMRIQPMPVPVIGAIPVASGKDDVLIVSILRASFAKGDLHLLVNMVDAQTLISTLEDKNQRLRAETMLINGNYYETLGVMNATNQIEKWYEAGDNDLNRRSAQRIYASLPDSVKEQVSTLLKRKNVPAAMYR</sequence>
<evidence type="ECO:0000259" key="2">
    <source>
        <dbReference type="Pfam" id="PF13699"/>
    </source>
</evidence>
<comment type="caution">
    <text evidence="3">The sequence shown here is derived from an EMBL/GenBank/DDBJ whole genome shotgun (WGS) entry which is preliminary data.</text>
</comment>
<name>A0ABQ2FGC8_9DEIO</name>